<gene>
    <name evidence="1" type="ORF">BN938_1653</name>
</gene>
<evidence type="ECO:0000313" key="2">
    <source>
        <dbReference type="Proteomes" id="UP000027616"/>
    </source>
</evidence>
<reference evidence="1 2" key="1">
    <citation type="journal article" date="2015" name="Genome Announc.">
        <title>Complete Genome Sequence of the Novel Leech Symbiont Mucinivorans hirudinis M3T.</title>
        <authorList>
            <person name="Nelson M.C."/>
            <person name="Bomar L."/>
            <person name="Graf J."/>
        </authorList>
    </citation>
    <scope>NUCLEOTIDE SEQUENCE [LARGE SCALE GENOMIC DNA]</scope>
    <source>
        <strain evidence="2">M3</strain>
    </source>
</reference>
<dbReference type="EMBL" id="HG934468">
    <property type="protein sequence ID" value="CDN31733.1"/>
    <property type="molecule type" value="Genomic_DNA"/>
</dbReference>
<dbReference type="KEGG" id="rbc:BN938_1653"/>
<evidence type="ECO:0000313" key="1">
    <source>
        <dbReference type="EMBL" id="CDN31733.1"/>
    </source>
</evidence>
<dbReference type="HOGENOM" id="CLU_3346052_0_0_10"/>
<proteinExistence type="predicted"/>
<accession>A0A060RCY0</accession>
<name>A0A060RCY0_9BACT</name>
<keyword evidence="2" id="KW-1185">Reference proteome</keyword>
<protein>
    <submittedName>
        <fullName evidence="1">Uncharacterized protein</fullName>
    </submittedName>
</protein>
<sequence length="37" mass="4677">MRQPQNVAIKKQRYIFFSEFQINFLGERWGYWDFEGF</sequence>
<dbReference type="Proteomes" id="UP000027616">
    <property type="component" value="Chromosome I"/>
</dbReference>
<dbReference type="AlphaFoldDB" id="A0A060RCY0"/>
<organism evidence="1 2">
    <name type="scientific">Mucinivorans hirudinis</name>
    <dbReference type="NCBI Taxonomy" id="1433126"/>
    <lineage>
        <taxon>Bacteria</taxon>
        <taxon>Pseudomonadati</taxon>
        <taxon>Bacteroidota</taxon>
        <taxon>Bacteroidia</taxon>
        <taxon>Bacteroidales</taxon>
        <taxon>Rikenellaceae</taxon>
        <taxon>Mucinivorans</taxon>
    </lineage>
</organism>